<comment type="caution">
    <text evidence="2">The sequence shown here is derived from an EMBL/GenBank/DDBJ whole genome shotgun (WGS) entry which is preliminary data.</text>
</comment>
<reference evidence="2 3" key="1">
    <citation type="journal article" date="2016" name="Nat. Commun.">
        <title>Thousands of microbial genomes shed light on interconnected biogeochemical processes in an aquifer system.</title>
        <authorList>
            <person name="Anantharaman K."/>
            <person name="Brown C.T."/>
            <person name="Hug L.A."/>
            <person name="Sharon I."/>
            <person name="Castelle C.J."/>
            <person name="Probst A.J."/>
            <person name="Thomas B.C."/>
            <person name="Singh A."/>
            <person name="Wilkins M.J."/>
            <person name="Karaoz U."/>
            <person name="Brodie E.L."/>
            <person name="Williams K.H."/>
            <person name="Hubbard S.S."/>
            <person name="Banfield J.F."/>
        </authorList>
    </citation>
    <scope>NUCLEOTIDE SEQUENCE [LARGE SCALE GENOMIC DNA]</scope>
</reference>
<organism evidence="2 3">
    <name type="scientific">Candidatus Gottesmanbacteria bacterium RIFCSPHIGHO2_01_FULL_40_15</name>
    <dbReference type="NCBI Taxonomy" id="1798376"/>
    <lineage>
        <taxon>Bacteria</taxon>
        <taxon>Candidatus Gottesmaniibacteriota</taxon>
    </lineage>
</organism>
<sequence>MKKILTFFSLIMTVMFVIFRVVILNYDSTKGVEYELLNLKLKSLEIENSLLSQRIASSSSIISLSQKAKLLGFKSDTEIVSLYGPQPLAAVANTL</sequence>
<gene>
    <name evidence="2" type="ORF">A2777_06000</name>
</gene>
<evidence type="ECO:0000256" key="1">
    <source>
        <dbReference type="SAM" id="Phobius"/>
    </source>
</evidence>
<evidence type="ECO:0000313" key="2">
    <source>
        <dbReference type="EMBL" id="OGG06504.1"/>
    </source>
</evidence>
<keyword evidence="1" id="KW-0812">Transmembrane</keyword>
<dbReference type="EMBL" id="MFJF01000015">
    <property type="protein sequence ID" value="OGG06504.1"/>
    <property type="molecule type" value="Genomic_DNA"/>
</dbReference>
<protein>
    <recommendedName>
        <fullName evidence="4">Cell division protein FtsL</fullName>
    </recommendedName>
</protein>
<proteinExistence type="predicted"/>
<dbReference type="AlphaFoldDB" id="A0A1F5Z2F9"/>
<keyword evidence="1" id="KW-1133">Transmembrane helix</keyword>
<feature type="transmembrane region" description="Helical" evidence="1">
    <location>
        <begin position="7"/>
        <end position="26"/>
    </location>
</feature>
<keyword evidence="1" id="KW-0472">Membrane</keyword>
<evidence type="ECO:0000313" key="3">
    <source>
        <dbReference type="Proteomes" id="UP000177354"/>
    </source>
</evidence>
<evidence type="ECO:0008006" key="4">
    <source>
        <dbReference type="Google" id="ProtNLM"/>
    </source>
</evidence>
<dbReference type="Proteomes" id="UP000177354">
    <property type="component" value="Unassembled WGS sequence"/>
</dbReference>
<name>A0A1F5Z2F9_9BACT</name>
<accession>A0A1F5Z2F9</accession>